<name>A0ABW9JRC8_9SPHI</name>
<dbReference type="Pfam" id="PF16153">
    <property type="entry name" value="DUF4861"/>
    <property type="match status" value="1"/>
</dbReference>
<protein>
    <submittedName>
        <fullName evidence="1">DUF4861 family protein</fullName>
    </submittedName>
</protein>
<dbReference type="Proteomes" id="UP001517367">
    <property type="component" value="Unassembled WGS sequence"/>
</dbReference>
<dbReference type="EMBL" id="SRMP02000050">
    <property type="protein sequence ID" value="MFN0293502.1"/>
    <property type="molecule type" value="Genomic_DNA"/>
</dbReference>
<gene>
    <name evidence="1" type="ORF">E5L68_019130</name>
</gene>
<dbReference type="InterPro" id="IPR032342">
    <property type="entry name" value="DUF4861"/>
</dbReference>
<comment type="caution">
    <text evidence="1">The sequence shown here is derived from an EMBL/GenBank/DDBJ whole genome shotgun (WGS) entry which is preliminary data.</text>
</comment>
<evidence type="ECO:0000313" key="1">
    <source>
        <dbReference type="EMBL" id="MFN0293502.1"/>
    </source>
</evidence>
<accession>A0ABW9JRC8</accession>
<reference evidence="1 2" key="1">
    <citation type="submission" date="2024-12" db="EMBL/GenBank/DDBJ databases">
        <authorList>
            <person name="Hu S."/>
        </authorList>
    </citation>
    <scope>NUCLEOTIDE SEQUENCE [LARGE SCALE GENOMIC DNA]</scope>
    <source>
        <strain evidence="1 2">P-25</strain>
    </source>
</reference>
<evidence type="ECO:0000313" key="2">
    <source>
        <dbReference type="Proteomes" id="UP001517367"/>
    </source>
</evidence>
<organism evidence="1 2">
    <name type="scientific">Pedobacter helvus</name>
    <dbReference type="NCBI Taxonomy" id="2563444"/>
    <lineage>
        <taxon>Bacteria</taxon>
        <taxon>Pseudomonadati</taxon>
        <taxon>Bacteroidota</taxon>
        <taxon>Sphingobacteriia</taxon>
        <taxon>Sphingobacteriales</taxon>
        <taxon>Sphingobacteriaceae</taxon>
        <taxon>Pedobacter</taxon>
    </lineage>
</organism>
<proteinExistence type="predicted"/>
<sequence length="185" mass="21209">VHNIDSTNFNILTNGPVMSSFSLKYTNWKTEDGRIYQISETPVIWPGKYAYQNNVKLSGLQGDEELVIGLSKLATNQSVELLRFKNWVILYTHDHQSYNKEFIIGLAIMVPTSSYLGFDQAPEEGNFASSYYARLKLSENKPLTYYALGCWEVSDLNFKSELKFKEYLTLFVEHIDAKITPTLLN</sequence>
<feature type="non-terminal residue" evidence="1">
    <location>
        <position position="1"/>
    </location>
</feature>
<dbReference type="RefSeq" id="WP_212751561.1">
    <property type="nucleotide sequence ID" value="NZ_SRMP02000050.1"/>
</dbReference>
<keyword evidence="2" id="KW-1185">Reference proteome</keyword>